<sequence>WFTRAEKTEVTRLYSADAFMHNPCASSVHKECARPDGYASTPA</sequence>
<accession>A0ACA9QR37</accession>
<keyword evidence="2" id="KW-1185">Reference proteome</keyword>
<organism evidence="1 2">
    <name type="scientific">Dentiscutata heterogama</name>
    <dbReference type="NCBI Taxonomy" id="1316150"/>
    <lineage>
        <taxon>Eukaryota</taxon>
        <taxon>Fungi</taxon>
        <taxon>Fungi incertae sedis</taxon>
        <taxon>Mucoromycota</taxon>
        <taxon>Glomeromycotina</taxon>
        <taxon>Glomeromycetes</taxon>
        <taxon>Diversisporales</taxon>
        <taxon>Gigasporaceae</taxon>
        <taxon>Dentiscutata</taxon>
    </lineage>
</organism>
<name>A0ACA9QR37_9GLOM</name>
<reference evidence="1" key="1">
    <citation type="submission" date="2021-06" db="EMBL/GenBank/DDBJ databases">
        <authorList>
            <person name="Kallberg Y."/>
            <person name="Tangrot J."/>
            <person name="Rosling A."/>
        </authorList>
    </citation>
    <scope>NUCLEOTIDE SEQUENCE</scope>
    <source>
        <strain evidence="1">IL203A</strain>
    </source>
</reference>
<evidence type="ECO:0000313" key="1">
    <source>
        <dbReference type="EMBL" id="CAG8761791.1"/>
    </source>
</evidence>
<evidence type="ECO:0000313" key="2">
    <source>
        <dbReference type="Proteomes" id="UP000789702"/>
    </source>
</evidence>
<gene>
    <name evidence="1" type="ORF">DHETER_LOCUS15308</name>
</gene>
<dbReference type="Proteomes" id="UP000789702">
    <property type="component" value="Unassembled WGS sequence"/>
</dbReference>
<protein>
    <submittedName>
        <fullName evidence="1">2861_t:CDS:1</fullName>
    </submittedName>
</protein>
<comment type="caution">
    <text evidence="1">The sequence shown here is derived from an EMBL/GenBank/DDBJ whole genome shotgun (WGS) entry which is preliminary data.</text>
</comment>
<feature type="non-terminal residue" evidence="1">
    <location>
        <position position="43"/>
    </location>
</feature>
<dbReference type="EMBL" id="CAJVPU010051696">
    <property type="protein sequence ID" value="CAG8761791.1"/>
    <property type="molecule type" value="Genomic_DNA"/>
</dbReference>
<proteinExistence type="predicted"/>
<feature type="non-terminal residue" evidence="1">
    <location>
        <position position="1"/>
    </location>
</feature>